<evidence type="ECO:0000256" key="5">
    <source>
        <dbReference type="ARBA" id="ARBA00022475"/>
    </source>
</evidence>
<keyword evidence="9" id="KW-0046">Antibiotic resistance</keyword>
<dbReference type="AlphaFoldDB" id="A0A1E5XR49"/>
<evidence type="ECO:0000256" key="7">
    <source>
        <dbReference type="ARBA" id="ARBA00022989"/>
    </source>
</evidence>
<dbReference type="GO" id="GO:0046677">
    <property type="term" value="P:response to antibiotic"/>
    <property type="evidence" value="ECO:0007669"/>
    <property type="project" value="UniProtKB-KW"/>
</dbReference>
<dbReference type="PANTHER" id="PTHR43823:SF3">
    <property type="entry name" value="MULTIDRUG EXPORT PROTEIN MEPA"/>
    <property type="match status" value="1"/>
</dbReference>
<feature type="transmembrane region" description="Helical" evidence="10">
    <location>
        <begin position="276"/>
        <end position="299"/>
    </location>
</feature>
<evidence type="ECO:0000256" key="2">
    <source>
        <dbReference type="ARBA" id="ARBA00008417"/>
    </source>
</evidence>
<reference evidence="11 12" key="1">
    <citation type="journal article" date="2015" name="Genome Announc.">
        <title>Genome Assemblies of Three Soil-Associated Devosia species: D. insulae, D. limi, and D. soli.</title>
        <authorList>
            <person name="Hassan Y.I."/>
            <person name="Lepp D."/>
            <person name="Zhou T."/>
        </authorList>
    </citation>
    <scope>NUCLEOTIDE SEQUENCE [LARGE SCALE GENOMIC DNA]</scope>
    <source>
        <strain evidence="11 12">DS-56</strain>
    </source>
</reference>
<evidence type="ECO:0000256" key="9">
    <source>
        <dbReference type="ARBA" id="ARBA00023251"/>
    </source>
</evidence>
<evidence type="ECO:0000256" key="1">
    <source>
        <dbReference type="ARBA" id="ARBA00004429"/>
    </source>
</evidence>
<keyword evidence="7 10" id="KW-1133">Transmembrane helix</keyword>
<feature type="transmembrane region" description="Helical" evidence="10">
    <location>
        <begin position="320"/>
        <end position="341"/>
    </location>
</feature>
<dbReference type="InterPro" id="IPR002528">
    <property type="entry name" value="MATE_fam"/>
</dbReference>
<proteinExistence type="inferred from homology"/>
<evidence type="ECO:0000256" key="8">
    <source>
        <dbReference type="ARBA" id="ARBA00023136"/>
    </source>
</evidence>
<feature type="transmembrane region" description="Helical" evidence="10">
    <location>
        <begin position="23"/>
        <end position="45"/>
    </location>
</feature>
<feature type="transmembrane region" description="Helical" evidence="10">
    <location>
        <begin position="187"/>
        <end position="214"/>
    </location>
</feature>
<name>A0A1E5XR49_9HYPH</name>
<keyword evidence="4" id="KW-0813">Transport</keyword>
<dbReference type="EMBL" id="LAJE02000173">
    <property type="protein sequence ID" value="OEO31053.1"/>
    <property type="molecule type" value="Genomic_DNA"/>
</dbReference>
<feature type="transmembrane region" description="Helical" evidence="10">
    <location>
        <begin position="420"/>
        <end position="440"/>
    </location>
</feature>
<organism evidence="11 12">
    <name type="scientific">Devosia insulae DS-56</name>
    <dbReference type="NCBI Taxonomy" id="1116389"/>
    <lineage>
        <taxon>Bacteria</taxon>
        <taxon>Pseudomonadati</taxon>
        <taxon>Pseudomonadota</taxon>
        <taxon>Alphaproteobacteria</taxon>
        <taxon>Hyphomicrobiales</taxon>
        <taxon>Devosiaceae</taxon>
        <taxon>Devosia</taxon>
    </lineage>
</organism>
<feature type="transmembrane region" description="Helical" evidence="10">
    <location>
        <begin position="99"/>
        <end position="120"/>
    </location>
</feature>
<comment type="similarity">
    <text evidence="2">Belongs to the multi antimicrobial extrusion (MATE) (TC 2.A.66.1) family. MepA subfamily.</text>
</comment>
<dbReference type="PANTHER" id="PTHR43823">
    <property type="entry name" value="SPORULATION PROTEIN YKVU"/>
    <property type="match status" value="1"/>
</dbReference>
<dbReference type="GO" id="GO:0042910">
    <property type="term" value="F:xenobiotic transmembrane transporter activity"/>
    <property type="evidence" value="ECO:0007669"/>
    <property type="project" value="InterPro"/>
</dbReference>
<accession>A0A1E5XR49</accession>
<feature type="transmembrane region" description="Helical" evidence="10">
    <location>
        <begin position="392"/>
        <end position="414"/>
    </location>
</feature>
<keyword evidence="12" id="KW-1185">Reference proteome</keyword>
<gene>
    <name evidence="11" type="ORF">VW23_018365</name>
</gene>
<keyword evidence="5" id="KW-1003">Cell membrane</keyword>
<feature type="transmembrane region" description="Helical" evidence="10">
    <location>
        <begin position="132"/>
        <end position="152"/>
    </location>
</feature>
<sequence>MQAANPYLTAPIPRVFIKTAAPIILLTSVNGLLTVVDAIFLGAFVGPDALTAVTLMFPLSMLLTALATMVSSGMGSVLGRLLGAGKLEEARRSFAGAHGLALGFSFALMLAFAAFGWPLVSSITGGDANLAQMGHIFLSVSIFTAPIGFVLMLQSDALRIEGRVGFMAITGLFVSLANMAFNYGLIVWFGLGVAGSAAGTVLAQLLALVAVLAYRATRRLPLSLSVADLRGWRFGWKPILALGAPRSLTFIGISLGATAIIVALRLFGDADVDASVAAYGVITRLVTFAFFPLLGMSLAMQAIVGNNFGAGLWARSNATLRLAVVTSLVYSGLVEALLIVFRDHIGALFVSDPAVQAEVARIIPMFLAFYFTFGPMMMISNYLQSIGDARRAALLALSRTYAFAIPLTFVLPLMLGATGIWLAAPIADILLVAVTALVVVNQSRATGRSPFRTA</sequence>
<dbReference type="InterPro" id="IPR045070">
    <property type="entry name" value="MATE_MepA-like"/>
</dbReference>
<dbReference type="GO" id="GO:0015297">
    <property type="term" value="F:antiporter activity"/>
    <property type="evidence" value="ECO:0007669"/>
    <property type="project" value="InterPro"/>
</dbReference>
<feature type="transmembrane region" description="Helical" evidence="10">
    <location>
        <begin position="164"/>
        <end position="181"/>
    </location>
</feature>
<feature type="transmembrane region" description="Helical" evidence="10">
    <location>
        <begin position="239"/>
        <end position="264"/>
    </location>
</feature>
<dbReference type="RefSeq" id="WP_069909789.1">
    <property type="nucleotide sequence ID" value="NZ_LAJE02000173.1"/>
</dbReference>
<keyword evidence="6 10" id="KW-0812">Transmembrane</keyword>
<comment type="subcellular location">
    <subcellularLocation>
        <location evidence="1">Cell inner membrane</location>
        <topology evidence="1">Multi-pass membrane protein</topology>
    </subcellularLocation>
</comment>
<evidence type="ECO:0000313" key="11">
    <source>
        <dbReference type="EMBL" id="OEO31053.1"/>
    </source>
</evidence>
<dbReference type="Proteomes" id="UP000095463">
    <property type="component" value="Unassembled WGS sequence"/>
</dbReference>
<protein>
    <recommendedName>
        <fullName evidence="3">Multidrug export protein MepA</fullName>
    </recommendedName>
</protein>
<keyword evidence="8 10" id="KW-0472">Membrane</keyword>
<dbReference type="InterPro" id="IPR051327">
    <property type="entry name" value="MATE_MepA_subfamily"/>
</dbReference>
<feature type="transmembrane region" description="Helical" evidence="10">
    <location>
        <begin position="361"/>
        <end position="380"/>
    </location>
</feature>
<dbReference type="CDD" id="cd13143">
    <property type="entry name" value="MATE_MepA_like"/>
    <property type="match status" value="1"/>
</dbReference>
<dbReference type="OrthoDB" id="7805940at2"/>
<dbReference type="NCBIfam" id="TIGR00797">
    <property type="entry name" value="matE"/>
    <property type="match status" value="1"/>
</dbReference>
<dbReference type="Pfam" id="PF01554">
    <property type="entry name" value="MatE"/>
    <property type="match status" value="2"/>
</dbReference>
<evidence type="ECO:0000256" key="3">
    <source>
        <dbReference type="ARBA" id="ARBA00022106"/>
    </source>
</evidence>
<comment type="caution">
    <text evidence="11">The sequence shown here is derived from an EMBL/GenBank/DDBJ whole genome shotgun (WGS) entry which is preliminary data.</text>
</comment>
<dbReference type="InterPro" id="IPR048279">
    <property type="entry name" value="MdtK-like"/>
</dbReference>
<evidence type="ECO:0000313" key="12">
    <source>
        <dbReference type="Proteomes" id="UP000095463"/>
    </source>
</evidence>
<dbReference type="GO" id="GO:0005886">
    <property type="term" value="C:plasma membrane"/>
    <property type="evidence" value="ECO:0007669"/>
    <property type="project" value="UniProtKB-SubCell"/>
</dbReference>
<dbReference type="PIRSF" id="PIRSF006603">
    <property type="entry name" value="DinF"/>
    <property type="match status" value="1"/>
</dbReference>
<evidence type="ECO:0000256" key="6">
    <source>
        <dbReference type="ARBA" id="ARBA00022692"/>
    </source>
</evidence>
<evidence type="ECO:0000256" key="4">
    <source>
        <dbReference type="ARBA" id="ARBA00022448"/>
    </source>
</evidence>
<feature type="transmembrane region" description="Helical" evidence="10">
    <location>
        <begin position="57"/>
        <end position="78"/>
    </location>
</feature>
<evidence type="ECO:0000256" key="10">
    <source>
        <dbReference type="SAM" id="Phobius"/>
    </source>
</evidence>